<accession>A0ABM7F2V3</accession>
<organism evidence="1 2">
    <name type="scientific">Streptomyces graminofaciens</name>
    <dbReference type="NCBI Taxonomy" id="68212"/>
    <lineage>
        <taxon>Bacteria</taxon>
        <taxon>Bacillati</taxon>
        <taxon>Actinomycetota</taxon>
        <taxon>Actinomycetes</taxon>
        <taxon>Kitasatosporales</taxon>
        <taxon>Streptomycetaceae</taxon>
        <taxon>Streptomyces</taxon>
    </lineage>
</organism>
<keyword evidence="2" id="KW-1185">Reference proteome</keyword>
<dbReference type="Proteomes" id="UP001321542">
    <property type="component" value="Chromosome"/>
</dbReference>
<protein>
    <submittedName>
        <fullName evidence="1">Uncharacterized protein</fullName>
    </submittedName>
</protein>
<evidence type="ECO:0000313" key="2">
    <source>
        <dbReference type="Proteomes" id="UP001321542"/>
    </source>
</evidence>
<proteinExistence type="predicted"/>
<evidence type="ECO:0000313" key="1">
    <source>
        <dbReference type="EMBL" id="BBC30065.1"/>
    </source>
</evidence>
<name>A0ABM7F2V3_9ACTN</name>
<sequence>MGGRDVTVATLGPCLVSITQQRAAALHVADRIGAQHPDQTAAELAADPDTQTELCDVLAALGIRTDLISKEPVT</sequence>
<reference evidence="1 2" key="2">
    <citation type="journal article" date="2023" name="ChemBioChem">
        <title>Acyltransferase Domain Exchange between Two Independent Type I Polyketide Synthases in the Same Producer Strain of Macrolide Antibiotics.</title>
        <authorList>
            <person name="Kudo F."/>
            <person name="Kishikawa K."/>
            <person name="Tsuboi K."/>
            <person name="Kido T."/>
            <person name="Usui T."/>
            <person name="Hashimoto J."/>
            <person name="Shin-Ya K."/>
            <person name="Miyanaga A."/>
            <person name="Eguchi T."/>
        </authorList>
    </citation>
    <scope>NUCLEOTIDE SEQUENCE [LARGE SCALE GENOMIC DNA]</scope>
    <source>
        <strain evidence="1 2">A-8890</strain>
    </source>
</reference>
<reference evidence="1 2" key="1">
    <citation type="journal article" date="2010" name="ChemBioChem">
        <title>Cloning and characterization of the biosynthetic gene cluster of 16-membered macrolide antibiotic FD-891: involvement of a dual functional cytochrome P450 monooxygenase catalyzing epoxidation and hydroxylation.</title>
        <authorList>
            <person name="Kudo F."/>
            <person name="Motegi A."/>
            <person name="Mizoue K."/>
            <person name="Eguchi T."/>
        </authorList>
    </citation>
    <scope>NUCLEOTIDE SEQUENCE [LARGE SCALE GENOMIC DNA]</scope>
    <source>
        <strain evidence="1 2">A-8890</strain>
    </source>
</reference>
<dbReference type="EMBL" id="AP018448">
    <property type="protein sequence ID" value="BBC30065.1"/>
    <property type="molecule type" value="Genomic_DNA"/>
</dbReference>
<dbReference type="RefSeq" id="WP_286248387.1">
    <property type="nucleotide sequence ID" value="NZ_AP018448.1"/>
</dbReference>
<gene>
    <name evidence="1" type="ORF">SGFS_013590</name>
</gene>